<dbReference type="InParanoid" id="B9T0B1"/>
<evidence type="ECO:0000313" key="2">
    <source>
        <dbReference type="Proteomes" id="UP000008311"/>
    </source>
</evidence>
<keyword evidence="2" id="KW-1185">Reference proteome</keyword>
<proteinExistence type="predicted"/>
<protein>
    <submittedName>
        <fullName evidence="1">Uncharacterized protein</fullName>
    </submittedName>
</protein>
<reference evidence="2" key="1">
    <citation type="journal article" date="2010" name="Nat. Biotechnol.">
        <title>Draft genome sequence of the oilseed species Ricinus communis.</title>
        <authorList>
            <person name="Chan A.P."/>
            <person name="Crabtree J."/>
            <person name="Zhao Q."/>
            <person name="Lorenzi H."/>
            <person name="Orvis J."/>
            <person name="Puiu D."/>
            <person name="Melake-Berhan A."/>
            <person name="Jones K.M."/>
            <person name="Redman J."/>
            <person name="Chen G."/>
            <person name="Cahoon E.B."/>
            <person name="Gedil M."/>
            <person name="Stanke M."/>
            <person name="Haas B.J."/>
            <person name="Wortman J.R."/>
            <person name="Fraser-Liggett C.M."/>
            <person name="Ravel J."/>
            <person name="Rabinowicz P.D."/>
        </authorList>
    </citation>
    <scope>NUCLEOTIDE SEQUENCE [LARGE SCALE GENOMIC DNA]</scope>
    <source>
        <strain evidence="2">cv. Hale</strain>
    </source>
</reference>
<dbReference type="AlphaFoldDB" id="B9T0B1"/>
<accession>B9T0B1</accession>
<organism evidence="1 2">
    <name type="scientific">Ricinus communis</name>
    <name type="common">Castor bean</name>
    <dbReference type="NCBI Taxonomy" id="3988"/>
    <lineage>
        <taxon>Eukaryota</taxon>
        <taxon>Viridiplantae</taxon>
        <taxon>Streptophyta</taxon>
        <taxon>Embryophyta</taxon>
        <taxon>Tracheophyta</taxon>
        <taxon>Spermatophyta</taxon>
        <taxon>Magnoliopsida</taxon>
        <taxon>eudicotyledons</taxon>
        <taxon>Gunneridae</taxon>
        <taxon>Pentapetalae</taxon>
        <taxon>rosids</taxon>
        <taxon>fabids</taxon>
        <taxon>Malpighiales</taxon>
        <taxon>Euphorbiaceae</taxon>
        <taxon>Acalyphoideae</taxon>
        <taxon>Acalypheae</taxon>
        <taxon>Ricinus</taxon>
    </lineage>
</organism>
<dbReference type="Proteomes" id="UP000008311">
    <property type="component" value="Unassembled WGS sequence"/>
</dbReference>
<sequence>MLVLALPTSWVVGGERAEAGTQGETEWAGTSGLVSKPIGQMTTTSFIRLVLAAYPGMKWDERSFLSLSSTII</sequence>
<dbReference type="EMBL" id="EQ974300">
    <property type="protein sequence ID" value="EEF30699.1"/>
    <property type="molecule type" value="Genomic_DNA"/>
</dbReference>
<name>B9T0B1_RICCO</name>
<evidence type="ECO:0000313" key="1">
    <source>
        <dbReference type="EMBL" id="EEF30699.1"/>
    </source>
</evidence>
<gene>
    <name evidence="1" type="ORF">RCOM_0262360</name>
</gene>